<dbReference type="SMART" id="SM00849">
    <property type="entry name" value="Lactamase_B"/>
    <property type="match status" value="1"/>
</dbReference>
<comment type="cofactor">
    <cofactor evidence="8">
        <name>Zn(2+)</name>
        <dbReference type="ChEBI" id="CHEBI:29105"/>
    </cofactor>
    <text evidence="8">Binds 2 Zn(2+) ions.</text>
</comment>
<evidence type="ECO:0000256" key="7">
    <source>
        <dbReference type="ARBA" id="ARBA00022833"/>
    </source>
</evidence>
<sequence>MDMLQVIFLGTGGIMPTRERNVPAVALRYKGEVILFDVGEGTIRQMNTAKLSPMKVEKIFITHFHGDHYLGLGGLIQTMNLWNREKPLHIYGPKYTFEFVQNFINSGFFRPVFDIHVHELGETRLKFGDYEIWSFKVEHGIPALGYVFKEKDKRGKFLPEKLKQYGLKPGPMLGKLEREGQIEWNGRIIRLEDVTGPRRRGVKIVYTGDTEPAERVRLFSERADLLIHDATYLSDEDRGDSYHSTVKEACETAKSSKVKLLALFHRAFRYTYDEYLREASKICREFGVNFVVPRDFDVLTYKSGEWQLQSLLEGGR</sequence>
<dbReference type="InterPro" id="IPR036866">
    <property type="entry name" value="RibonucZ/Hydroxyglut_hydro"/>
</dbReference>
<reference evidence="10 11" key="1">
    <citation type="submission" date="2014-02" db="EMBL/GenBank/DDBJ databases">
        <title>Genome Sequence of an Hyperthermophilic Archaeon, Thermococcus nautili 30-1, producing viral vesicles.</title>
        <authorList>
            <person name="Oberto J."/>
            <person name="Gaudin M."/>
            <person name="Cossu M."/>
            <person name="Gorlas A."/>
            <person name="Slesarev A."/>
            <person name="Marguet E."/>
            <person name="Forterre P."/>
        </authorList>
    </citation>
    <scope>NUCLEOTIDE SEQUENCE [LARGE SCALE GENOMIC DNA]</scope>
    <source>
        <strain evidence="10 11">30-1</strain>
    </source>
</reference>
<evidence type="ECO:0000256" key="6">
    <source>
        <dbReference type="ARBA" id="ARBA00022801"/>
    </source>
</evidence>
<comment type="subunit">
    <text evidence="1 8">Homodimer.</text>
</comment>
<feature type="binding site" evidence="8">
    <location>
        <position position="265"/>
    </location>
    <ligand>
        <name>Zn(2+)</name>
        <dbReference type="ChEBI" id="CHEBI:29105"/>
        <label>2</label>
        <note>catalytic</note>
    </ligand>
</feature>
<dbReference type="InterPro" id="IPR001279">
    <property type="entry name" value="Metallo-B-lactamas"/>
</dbReference>
<keyword evidence="4 8" id="KW-0479">Metal-binding</keyword>
<comment type="similarity">
    <text evidence="8">Belongs to the RNase Z family.</text>
</comment>
<dbReference type="GO" id="GO:0008270">
    <property type="term" value="F:zinc ion binding"/>
    <property type="evidence" value="ECO:0007669"/>
    <property type="project" value="UniProtKB-UniRule"/>
</dbReference>
<dbReference type="HAMAP" id="MF_01818">
    <property type="entry name" value="RNase_Z_BN"/>
    <property type="match status" value="1"/>
</dbReference>
<evidence type="ECO:0000256" key="2">
    <source>
        <dbReference type="ARBA" id="ARBA00022694"/>
    </source>
</evidence>
<evidence type="ECO:0000313" key="11">
    <source>
        <dbReference type="Proteomes" id="UP000019434"/>
    </source>
</evidence>
<feature type="binding site" evidence="8">
    <location>
        <position position="67"/>
    </location>
    <ligand>
        <name>Zn(2+)</name>
        <dbReference type="ChEBI" id="CHEBI:29105"/>
        <label>2</label>
        <note>catalytic</note>
    </ligand>
</feature>
<gene>
    <name evidence="8" type="primary">rnz</name>
    <name evidence="10" type="ORF">BD01_0147</name>
</gene>
<organism evidence="10 11">
    <name type="scientific">Thermococcus nautili</name>
    <dbReference type="NCBI Taxonomy" id="195522"/>
    <lineage>
        <taxon>Archaea</taxon>
        <taxon>Methanobacteriati</taxon>
        <taxon>Methanobacteriota</taxon>
        <taxon>Thermococci</taxon>
        <taxon>Thermococcales</taxon>
        <taxon>Thermococcaceae</taxon>
        <taxon>Thermococcus</taxon>
    </lineage>
</organism>
<feature type="domain" description="Metallo-beta-lactamase" evidence="9">
    <location>
        <begin position="21"/>
        <end position="209"/>
    </location>
</feature>
<dbReference type="AlphaFoldDB" id="W8NRF1"/>
<dbReference type="EC" id="3.1.26.11" evidence="8"/>
<dbReference type="Gene3D" id="3.60.15.10">
    <property type="entry name" value="Ribonuclease Z/Hydroxyacylglutathione hydrolase-like"/>
    <property type="match status" value="1"/>
</dbReference>
<dbReference type="PANTHER" id="PTHR46018">
    <property type="entry name" value="ZINC PHOSPHODIESTERASE ELAC PROTEIN 1"/>
    <property type="match status" value="1"/>
</dbReference>
<keyword evidence="2 8" id="KW-0819">tRNA processing</keyword>
<dbReference type="PANTHER" id="PTHR46018:SF2">
    <property type="entry name" value="ZINC PHOSPHODIESTERASE ELAC PROTEIN 1"/>
    <property type="match status" value="1"/>
</dbReference>
<dbReference type="Pfam" id="PF12706">
    <property type="entry name" value="Lactamase_B_2"/>
    <property type="match status" value="1"/>
</dbReference>
<dbReference type="GO" id="GO:0042781">
    <property type="term" value="F:3'-tRNA processing endoribonuclease activity"/>
    <property type="evidence" value="ECO:0007669"/>
    <property type="project" value="UniProtKB-UniRule"/>
</dbReference>
<keyword evidence="3 8" id="KW-0540">Nuclease</keyword>
<evidence type="ECO:0000313" key="10">
    <source>
        <dbReference type="EMBL" id="AHL21778.1"/>
    </source>
</evidence>
<dbReference type="NCBIfam" id="TIGR02651">
    <property type="entry name" value="RNase_Z"/>
    <property type="match status" value="1"/>
</dbReference>
<feature type="binding site" evidence="8">
    <location>
        <position position="209"/>
    </location>
    <ligand>
        <name>Zn(2+)</name>
        <dbReference type="ChEBI" id="CHEBI:29105"/>
        <label>2</label>
        <note>catalytic</note>
    </ligand>
</feature>
<feature type="binding site" evidence="8">
    <location>
        <position position="209"/>
    </location>
    <ligand>
        <name>Zn(2+)</name>
        <dbReference type="ChEBI" id="CHEBI:29105"/>
        <label>1</label>
        <note>catalytic</note>
    </ligand>
</feature>
<feature type="active site" description="Proton acceptor" evidence="8">
    <location>
        <position position="67"/>
    </location>
</feature>
<dbReference type="CDD" id="cd07717">
    <property type="entry name" value="RNaseZ_ZiPD-like_MBL-fold"/>
    <property type="match status" value="1"/>
</dbReference>
<evidence type="ECO:0000256" key="8">
    <source>
        <dbReference type="HAMAP-Rule" id="MF_01818"/>
    </source>
</evidence>
<dbReference type="Proteomes" id="UP000019434">
    <property type="component" value="Chromosome"/>
</dbReference>
<feature type="binding site" evidence="8">
    <location>
        <position position="65"/>
    </location>
    <ligand>
        <name>Zn(2+)</name>
        <dbReference type="ChEBI" id="CHEBI:29105"/>
        <label>1</label>
        <note>catalytic</note>
    </ligand>
</feature>
<proteinExistence type="inferred from homology"/>
<keyword evidence="11" id="KW-1185">Reference proteome</keyword>
<dbReference type="KEGG" id="tnu:BD01_0147"/>
<evidence type="ECO:0000256" key="4">
    <source>
        <dbReference type="ARBA" id="ARBA00022723"/>
    </source>
</evidence>
<comment type="function">
    <text evidence="8">Zinc phosphodiesterase, which displays some tRNA 3'-processing endonuclease activity. Probably involved in tRNA maturation, by removing a 3'-trailer from precursor tRNA.</text>
</comment>
<dbReference type="SUPFAM" id="SSF56281">
    <property type="entry name" value="Metallo-hydrolase/oxidoreductase"/>
    <property type="match status" value="1"/>
</dbReference>
<dbReference type="InterPro" id="IPR013471">
    <property type="entry name" value="RNase_Z/BN"/>
</dbReference>
<evidence type="ECO:0000259" key="9">
    <source>
        <dbReference type="SMART" id="SM00849"/>
    </source>
</evidence>
<feature type="binding site" evidence="8">
    <location>
        <position position="139"/>
    </location>
    <ligand>
        <name>Zn(2+)</name>
        <dbReference type="ChEBI" id="CHEBI:29105"/>
        <label>1</label>
        <note>catalytic</note>
    </ligand>
</feature>
<dbReference type="eggNOG" id="arCOG00501">
    <property type="taxonomic scope" value="Archaea"/>
</dbReference>
<evidence type="ECO:0000256" key="5">
    <source>
        <dbReference type="ARBA" id="ARBA00022759"/>
    </source>
</evidence>
<comment type="catalytic activity">
    <reaction evidence="8">
        <text>Endonucleolytic cleavage of RNA, removing extra 3' nucleotides from tRNA precursor, generating 3' termini of tRNAs. A 3'-hydroxy group is left at the tRNA terminus and a 5'-phosphoryl group is left at the trailer molecule.</text>
        <dbReference type="EC" id="3.1.26.11"/>
    </reaction>
</comment>
<dbReference type="EMBL" id="CP007264">
    <property type="protein sequence ID" value="AHL21778.1"/>
    <property type="molecule type" value="Genomic_DNA"/>
</dbReference>
<name>W8NRF1_9EURY</name>
<keyword evidence="7 8" id="KW-0862">Zinc</keyword>
<dbReference type="HOGENOM" id="CLU_031317_2_1_2"/>
<evidence type="ECO:0000256" key="3">
    <source>
        <dbReference type="ARBA" id="ARBA00022722"/>
    </source>
</evidence>
<keyword evidence="5 8" id="KW-0255">Endonuclease</keyword>
<dbReference type="STRING" id="195522.BD01_0147"/>
<dbReference type="NCBIfam" id="NF000801">
    <property type="entry name" value="PRK00055.1-3"/>
    <property type="match status" value="1"/>
</dbReference>
<feature type="binding site" evidence="8">
    <location>
        <position position="68"/>
    </location>
    <ligand>
        <name>Zn(2+)</name>
        <dbReference type="ChEBI" id="CHEBI:29105"/>
        <label>2</label>
        <note>catalytic</note>
    </ligand>
</feature>
<feature type="binding site" evidence="8">
    <location>
        <position position="63"/>
    </location>
    <ligand>
        <name>Zn(2+)</name>
        <dbReference type="ChEBI" id="CHEBI:29105"/>
        <label>1</label>
        <note>catalytic</note>
    </ligand>
</feature>
<keyword evidence="6 8" id="KW-0378">Hydrolase</keyword>
<evidence type="ECO:0000256" key="1">
    <source>
        <dbReference type="ARBA" id="ARBA00011738"/>
    </source>
</evidence>
<protein>
    <recommendedName>
        <fullName evidence="8">Ribonuclease Z</fullName>
        <shortName evidence="8">RNase Z</shortName>
        <ecNumber evidence="8">3.1.26.11</ecNumber>
    </recommendedName>
    <alternativeName>
        <fullName evidence="8">tRNA 3 endonuclease</fullName>
    </alternativeName>
    <alternativeName>
        <fullName evidence="8">tRNase Z</fullName>
    </alternativeName>
</protein>
<accession>W8NRF1</accession>
<dbReference type="Pfam" id="PF23023">
    <property type="entry name" value="Anti-Pycsar_Apyc1"/>
    <property type="match status" value="1"/>
</dbReference>